<dbReference type="AlphaFoldDB" id="A0A377J7R6"/>
<dbReference type="Pfam" id="PF01478">
    <property type="entry name" value="Peptidase_A24"/>
    <property type="match status" value="1"/>
</dbReference>
<dbReference type="GeneID" id="58894851"/>
<feature type="transmembrane region" description="Helical" evidence="1">
    <location>
        <begin position="51"/>
        <end position="69"/>
    </location>
</feature>
<keyword evidence="3" id="KW-0378">Hydrolase</keyword>
<dbReference type="GO" id="GO:0016020">
    <property type="term" value="C:membrane"/>
    <property type="evidence" value="ECO:0007669"/>
    <property type="project" value="InterPro"/>
</dbReference>
<dbReference type="Gene3D" id="1.20.120.1220">
    <property type="match status" value="1"/>
</dbReference>
<proteinExistence type="predicted"/>
<evidence type="ECO:0000313" key="3">
    <source>
        <dbReference type="EMBL" id="STO98537.1"/>
    </source>
</evidence>
<dbReference type="InterPro" id="IPR000045">
    <property type="entry name" value="Prepilin_IV_endopep_pep"/>
</dbReference>
<keyword evidence="3" id="KW-0645">Protease</keyword>
<keyword evidence="1" id="KW-0472">Membrane</keyword>
<dbReference type="RefSeq" id="WP_050778558.1">
    <property type="nucleotide sequence ID" value="NZ_CABMOB010000001.1"/>
</dbReference>
<organism evidence="3 4">
    <name type="scientific">Grimontia hollisae</name>
    <name type="common">Vibrio hollisae</name>
    <dbReference type="NCBI Taxonomy" id="673"/>
    <lineage>
        <taxon>Bacteria</taxon>
        <taxon>Pseudomonadati</taxon>
        <taxon>Pseudomonadota</taxon>
        <taxon>Gammaproteobacteria</taxon>
        <taxon>Vibrionales</taxon>
        <taxon>Vibrionaceae</taxon>
        <taxon>Grimontia</taxon>
    </lineage>
</organism>
<feature type="transmembrane region" description="Helical" evidence="1">
    <location>
        <begin position="123"/>
        <end position="142"/>
    </location>
</feature>
<dbReference type="Proteomes" id="UP000254512">
    <property type="component" value="Unassembled WGS sequence"/>
</dbReference>
<accession>A0A377J7R6</accession>
<feature type="transmembrane region" description="Helical" evidence="1">
    <location>
        <begin position="28"/>
        <end position="44"/>
    </location>
</feature>
<keyword evidence="1" id="KW-0812">Transmembrane</keyword>
<dbReference type="GO" id="GO:0004190">
    <property type="term" value="F:aspartic-type endopeptidase activity"/>
    <property type="evidence" value="ECO:0007669"/>
    <property type="project" value="InterPro"/>
</dbReference>
<evidence type="ECO:0000259" key="2">
    <source>
        <dbReference type="Pfam" id="PF01478"/>
    </source>
</evidence>
<gene>
    <name evidence="3" type="ORF">NCTC11645_03523</name>
</gene>
<sequence>MNSIFFFLVATSIAVIDSDIRKRKISNRLNILFFTCCFSMYLIHHSIELHLVRCLVVIAVGFIAFYLGIIGAGDIKLLAALSLVVDDNYWILTLIATGLLGGIAALVVFIKESLARKKGPSRGVPYAIPILVAGLTGIYLSAVS</sequence>
<evidence type="ECO:0000256" key="1">
    <source>
        <dbReference type="SAM" id="Phobius"/>
    </source>
</evidence>
<reference evidence="3 4" key="1">
    <citation type="submission" date="2018-06" db="EMBL/GenBank/DDBJ databases">
        <authorList>
            <consortium name="Pathogen Informatics"/>
            <person name="Doyle S."/>
        </authorList>
    </citation>
    <scope>NUCLEOTIDE SEQUENCE [LARGE SCALE GENOMIC DNA]</scope>
    <source>
        <strain evidence="3 4">NCTC11645</strain>
    </source>
</reference>
<dbReference type="GO" id="GO:0006508">
    <property type="term" value="P:proteolysis"/>
    <property type="evidence" value="ECO:0007669"/>
    <property type="project" value="UniProtKB-KW"/>
</dbReference>
<dbReference type="STRING" id="673.AL542_02970"/>
<protein>
    <submittedName>
        <fullName evidence="3">Flp pilus assembly protein, protease CpaA</fullName>
    </submittedName>
</protein>
<dbReference type="EMBL" id="UGHD01000003">
    <property type="protein sequence ID" value="STO98537.1"/>
    <property type="molecule type" value="Genomic_DNA"/>
</dbReference>
<evidence type="ECO:0000313" key="4">
    <source>
        <dbReference type="Proteomes" id="UP000254512"/>
    </source>
</evidence>
<keyword evidence="1" id="KW-1133">Transmembrane helix</keyword>
<feature type="domain" description="Prepilin type IV endopeptidase peptidase" evidence="2">
    <location>
        <begin position="7"/>
        <end position="105"/>
    </location>
</feature>
<name>A0A377J7R6_GRIHO</name>
<feature type="transmembrane region" description="Helical" evidence="1">
    <location>
        <begin position="89"/>
        <end position="111"/>
    </location>
</feature>